<accession>A0A8H4Q2H4</accession>
<organism evidence="2 3">
    <name type="scientific">Ophiocordyceps camponoti-floridani</name>
    <dbReference type="NCBI Taxonomy" id="2030778"/>
    <lineage>
        <taxon>Eukaryota</taxon>
        <taxon>Fungi</taxon>
        <taxon>Dikarya</taxon>
        <taxon>Ascomycota</taxon>
        <taxon>Pezizomycotina</taxon>
        <taxon>Sordariomycetes</taxon>
        <taxon>Hypocreomycetidae</taxon>
        <taxon>Hypocreales</taxon>
        <taxon>Ophiocordycipitaceae</taxon>
        <taxon>Ophiocordyceps</taxon>
    </lineage>
</organism>
<feature type="compositionally biased region" description="Basic and acidic residues" evidence="1">
    <location>
        <begin position="44"/>
        <end position="53"/>
    </location>
</feature>
<keyword evidence="3" id="KW-1185">Reference proteome</keyword>
<dbReference type="Proteomes" id="UP000562929">
    <property type="component" value="Unassembled WGS sequence"/>
</dbReference>
<protein>
    <submittedName>
        <fullName evidence="2">GMP synthase</fullName>
    </submittedName>
</protein>
<feature type="compositionally biased region" description="Polar residues" evidence="1">
    <location>
        <begin position="145"/>
        <end position="157"/>
    </location>
</feature>
<dbReference type="OrthoDB" id="3357271at2759"/>
<gene>
    <name evidence="2" type="ORF">GQ602_006021</name>
</gene>
<reference evidence="2 3" key="1">
    <citation type="journal article" date="2020" name="G3 (Bethesda)">
        <title>Genetic Underpinnings of Host Manipulation by Ophiocordyceps as Revealed by Comparative Transcriptomics.</title>
        <authorList>
            <person name="Will I."/>
            <person name="Das B."/>
            <person name="Trinh T."/>
            <person name="Brachmann A."/>
            <person name="Ohm R.A."/>
            <person name="de Bekker C."/>
        </authorList>
    </citation>
    <scope>NUCLEOTIDE SEQUENCE [LARGE SCALE GENOMIC DNA]</scope>
    <source>
        <strain evidence="2 3">EC05</strain>
    </source>
</reference>
<feature type="region of interest" description="Disordered" evidence="1">
    <location>
        <begin position="44"/>
        <end position="302"/>
    </location>
</feature>
<feature type="compositionally biased region" description="Pro residues" evidence="1">
    <location>
        <begin position="116"/>
        <end position="128"/>
    </location>
</feature>
<feature type="compositionally biased region" description="Pro residues" evidence="1">
    <location>
        <begin position="165"/>
        <end position="183"/>
    </location>
</feature>
<feature type="region of interest" description="Disordered" evidence="1">
    <location>
        <begin position="323"/>
        <end position="381"/>
    </location>
</feature>
<dbReference type="EMBL" id="JAACLJ010000007">
    <property type="protein sequence ID" value="KAF4582877.1"/>
    <property type="molecule type" value="Genomic_DNA"/>
</dbReference>
<feature type="compositionally biased region" description="Polar residues" evidence="1">
    <location>
        <begin position="273"/>
        <end position="290"/>
    </location>
</feature>
<proteinExistence type="predicted"/>
<evidence type="ECO:0000313" key="3">
    <source>
        <dbReference type="Proteomes" id="UP000562929"/>
    </source>
</evidence>
<sequence length="381" mass="39662">MSFLFLCVVIMKYNTEPKNGHVFLGDQRQFSRYHSWLNNFGPEHPEGYQRESKQGFQPITWPPLSRAPRSEAKSPASSAAKTTPFNPPTARLPPLSDLADPSSFAPPPRRAVHAPASPPVRGPPPPRRVQPAPSTYHDPRAARNQAYTNEAARQQGNAPEGGEDAPPPPPPYVASPTSPPNLPPRRASVPAGEKKDAGQGGGGGYLDGCLNPGASSRLGAAGVSVPGLGIGSGSGSGSRLHTTTTTPAQTEGTTWAQKQSALKTAASFHKDPSSVSMTDARSAASTANNFRQRHGEQVKSGWERVNGLNQKYGVSDKVGAFVNKHQPAAGESSAAAAAGKKAPPPPPPPKKKPSLGGFGASSSGGDRDGPPAIPSATRPSF</sequence>
<dbReference type="AlphaFoldDB" id="A0A8H4Q2H4"/>
<comment type="caution">
    <text evidence="2">The sequence shown here is derived from an EMBL/GenBank/DDBJ whole genome shotgun (WGS) entry which is preliminary data.</text>
</comment>
<evidence type="ECO:0000313" key="2">
    <source>
        <dbReference type="EMBL" id="KAF4582877.1"/>
    </source>
</evidence>
<feature type="compositionally biased region" description="Low complexity" evidence="1">
    <location>
        <begin position="237"/>
        <end position="254"/>
    </location>
</feature>
<evidence type="ECO:0000256" key="1">
    <source>
        <dbReference type="SAM" id="MobiDB-lite"/>
    </source>
</evidence>
<feature type="compositionally biased region" description="Low complexity" evidence="1">
    <location>
        <begin position="327"/>
        <end position="341"/>
    </location>
</feature>
<name>A0A8H4Q2H4_9HYPO</name>